<evidence type="ECO:0000313" key="2">
    <source>
        <dbReference type="Proteomes" id="UP001486888"/>
    </source>
</evidence>
<dbReference type="AlphaFoldDB" id="A0AAU6WAD6"/>
<dbReference type="RefSeq" id="WP_141686249.1">
    <property type="nucleotide sequence ID" value="NZ_CP125942.1"/>
</dbReference>
<sequence length="96" mass="11226">MKRTLFIVPQWVDIVPVIDPDNPQYFTGDPLPMIPHDIELRLRSWNQRFIDNFDEVSGWKHNGMGSTHRIEAEELQQALKDAVGDEFEVEIDGSFW</sequence>
<dbReference type="Proteomes" id="UP001486888">
    <property type="component" value="Chromosome"/>
</dbReference>
<dbReference type="KEGG" id="gey:QMQ05_11295"/>
<protein>
    <submittedName>
        <fullName evidence="1">Uncharacterized protein</fullName>
    </submittedName>
</protein>
<keyword evidence="2" id="KW-1185">Reference proteome</keyword>
<name>A0AAU6WAD6_9MICC</name>
<proteinExistence type="predicted"/>
<gene>
    <name evidence="1" type="ORF">QMQ05_11295</name>
</gene>
<reference evidence="1 2" key="1">
    <citation type="submission" date="2023-05" db="EMBL/GenBank/DDBJ databases">
        <title>Glutamicibacter sp. B1, complete genome.</title>
        <authorList>
            <person name="Long Y.H."/>
            <person name="Fang T."/>
            <person name="Li X.Y."/>
        </authorList>
    </citation>
    <scope>NUCLEOTIDE SEQUENCE [LARGE SCALE GENOMIC DNA]</scope>
    <source>
        <strain evidence="1 2">B1</strain>
    </source>
</reference>
<evidence type="ECO:0000313" key="1">
    <source>
        <dbReference type="EMBL" id="XAO44940.1"/>
    </source>
</evidence>
<dbReference type="EMBL" id="CP125942">
    <property type="protein sequence ID" value="XAO44940.1"/>
    <property type="molecule type" value="Genomic_DNA"/>
</dbReference>
<accession>A0AAU6WAD6</accession>
<organism evidence="1 2">
    <name type="scientific">Glutamicibacter ectropisis</name>
    <dbReference type="NCBI Taxonomy" id="3046593"/>
    <lineage>
        <taxon>Bacteria</taxon>
        <taxon>Bacillati</taxon>
        <taxon>Actinomycetota</taxon>
        <taxon>Actinomycetes</taxon>
        <taxon>Micrococcales</taxon>
        <taxon>Micrococcaceae</taxon>
        <taxon>Glutamicibacter</taxon>
    </lineage>
</organism>